<evidence type="ECO:0000313" key="1">
    <source>
        <dbReference type="EMBL" id="KAF9479663.1"/>
    </source>
</evidence>
<dbReference type="EMBL" id="MU155208">
    <property type="protein sequence ID" value="KAF9479663.1"/>
    <property type="molecule type" value="Genomic_DNA"/>
</dbReference>
<proteinExistence type="predicted"/>
<dbReference type="Proteomes" id="UP000807469">
    <property type="component" value="Unassembled WGS sequence"/>
</dbReference>
<gene>
    <name evidence="1" type="ORF">BDN70DRAFT_921093</name>
</gene>
<sequence>MKKPPKDAFFSGYSIKYEYFQKLVVALTPGYVQKTGQQSYYLMYVLEYDRWRRDLPENERDNVPLLKVFHGPNRMNENVADANSKFFFWTRWAPAPDGSSAEAHPQMRQETNIDRIRREELIALIKRRSGFSVDKARLQFECVKHRHPSHDLLQKFDY</sequence>
<dbReference type="OrthoDB" id="2914553at2759"/>
<evidence type="ECO:0000313" key="2">
    <source>
        <dbReference type="Proteomes" id="UP000807469"/>
    </source>
</evidence>
<comment type="caution">
    <text evidence="1">The sequence shown here is derived from an EMBL/GenBank/DDBJ whole genome shotgun (WGS) entry which is preliminary data.</text>
</comment>
<keyword evidence="2" id="KW-1185">Reference proteome</keyword>
<protein>
    <submittedName>
        <fullName evidence="1">Uncharacterized protein</fullName>
    </submittedName>
</protein>
<organism evidence="1 2">
    <name type="scientific">Pholiota conissans</name>
    <dbReference type="NCBI Taxonomy" id="109636"/>
    <lineage>
        <taxon>Eukaryota</taxon>
        <taxon>Fungi</taxon>
        <taxon>Dikarya</taxon>
        <taxon>Basidiomycota</taxon>
        <taxon>Agaricomycotina</taxon>
        <taxon>Agaricomycetes</taxon>
        <taxon>Agaricomycetidae</taxon>
        <taxon>Agaricales</taxon>
        <taxon>Agaricineae</taxon>
        <taxon>Strophariaceae</taxon>
        <taxon>Pholiota</taxon>
    </lineage>
</organism>
<name>A0A9P6D1G5_9AGAR</name>
<dbReference type="AlphaFoldDB" id="A0A9P6D1G5"/>
<reference evidence="1" key="1">
    <citation type="submission" date="2020-11" db="EMBL/GenBank/DDBJ databases">
        <authorList>
            <consortium name="DOE Joint Genome Institute"/>
            <person name="Ahrendt S."/>
            <person name="Riley R."/>
            <person name="Andreopoulos W."/>
            <person name="Labutti K."/>
            <person name="Pangilinan J."/>
            <person name="Ruiz-Duenas F.J."/>
            <person name="Barrasa J.M."/>
            <person name="Sanchez-Garcia M."/>
            <person name="Camarero S."/>
            <person name="Miyauchi S."/>
            <person name="Serrano A."/>
            <person name="Linde D."/>
            <person name="Babiker R."/>
            <person name="Drula E."/>
            <person name="Ayuso-Fernandez I."/>
            <person name="Pacheco R."/>
            <person name="Padilla G."/>
            <person name="Ferreira P."/>
            <person name="Barriuso J."/>
            <person name="Kellner H."/>
            <person name="Castanera R."/>
            <person name="Alfaro M."/>
            <person name="Ramirez L."/>
            <person name="Pisabarro A.G."/>
            <person name="Kuo A."/>
            <person name="Tritt A."/>
            <person name="Lipzen A."/>
            <person name="He G."/>
            <person name="Yan M."/>
            <person name="Ng V."/>
            <person name="Cullen D."/>
            <person name="Martin F."/>
            <person name="Rosso M.-N."/>
            <person name="Henrissat B."/>
            <person name="Hibbett D."/>
            <person name="Martinez A.T."/>
            <person name="Grigoriev I.V."/>
        </authorList>
    </citation>
    <scope>NUCLEOTIDE SEQUENCE</scope>
    <source>
        <strain evidence="1">CIRM-BRFM 674</strain>
    </source>
</reference>
<accession>A0A9P6D1G5</accession>